<dbReference type="EMBL" id="JMCB01000025">
    <property type="protein sequence ID" value="KFE61061.1"/>
    <property type="molecule type" value="Genomic_DNA"/>
</dbReference>
<dbReference type="Pfam" id="PF13665">
    <property type="entry name" value="Tox-PAAR-like"/>
    <property type="match status" value="1"/>
</dbReference>
<feature type="region of interest" description="Disordered" evidence="2">
    <location>
        <begin position="394"/>
        <end position="425"/>
    </location>
</feature>
<dbReference type="RefSeq" id="WP_044198419.1">
    <property type="nucleotide sequence ID" value="NZ_JMCB01000025.1"/>
</dbReference>
<dbReference type="STRING" id="394096.DB31_4496"/>
<evidence type="ECO:0000313" key="4">
    <source>
        <dbReference type="Proteomes" id="UP000028725"/>
    </source>
</evidence>
<comment type="caution">
    <text evidence="3">The sequence shown here is derived from an EMBL/GenBank/DDBJ whole genome shotgun (WGS) entry which is preliminary data.</text>
</comment>
<proteinExistence type="predicted"/>
<protein>
    <recommendedName>
        <fullName evidence="5">Tox-PAAR-like domain-containing protein</fullName>
    </recommendedName>
</protein>
<organism evidence="3 4">
    <name type="scientific">Hyalangium minutum</name>
    <dbReference type="NCBI Taxonomy" id="394096"/>
    <lineage>
        <taxon>Bacteria</taxon>
        <taxon>Pseudomonadati</taxon>
        <taxon>Myxococcota</taxon>
        <taxon>Myxococcia</taxon>
        <taxon>Myxococcales</taxon>
        <taxon>Cystobacterineae</taxon>
        <taxon>Archangiaceae</taxon>
        <taxon>Hyalangium</taxon>
    </lineage>
</organism>
<reference evidence="3 4" key="1">
    <citation type="submission" date="2014-04" db="EMBL/GenBank/DDBJ databases">
        <title>Genome assembly of Hyalangium minutum DSM 14724.</title>
        <authorList>
            <person name="Sharma G."/>
            <person name="Subramanian S."/>
        </authorList>
    </citation>
    <scope>NUCLEOTIDE SEQUENCE [LARGE SCALE GENOMIC DNA]</scope>
    <source>
        <strain evidence="3 4">DSM 14724</strain>
    </source>
</reference>
<evidence type="ECO:0008006" key="5">
    <source>
        <dbReference type="Google" id="ProtNLM"/>
    </source>
</evidence>
<evidence type="ECO:0000313" key="3">
    <source>
        <dbReference type="EMBL" id="KFE61061.1"/>
    </source>
</evidence>
<evidence type="ECO:0000256" key="2">
    <source>
        <dbReference type="SAM" id="MobiDB-lite"/>
    </source>
</evidence>
<dbReference type="AlphaFoldDB" id="A0A085W048"/>
<sequence>MADVFANGRSILHKGDGNTHVSAPPDVCKVPTPGGPVPTPFVNSAQDSMLDKGSQTTTIEGHPIALADSELSVSSGDEPGTAGGLVSSKFKGKMAWSAVSTDVKVEGKGVARFLDPTLHNGNTFNICFISRGGTGLAYGDDAKCPACGQAGRKHRVLETPLAKGAVGAIFLELDKRLKEQKPLIEQHRKLRAKRKALTVKSEREANAASLSLKPKEMQKQQLMLLREQAIAQKLIAKLQEIGPQIHKIDGELKPEYDKIKEMRRRYKAEIDKISQEMNRINEEIDQKNPVLDLNDQEGTFVDGYMVGACICKCVGKEPKMLAARSGASNAAFKTAASAAGFEPVAGFRMSSNQQAHIQMVGRAKWECAAPQLLSSGRAGGHNVKTMSERLYAPEARPSPSVRYKRTDTKGTRKREEQFSHGDSVPSCKECQKLIPEMLCYNRQECS</sequence>
<feature type="coiled-coil region" evidence="1">
    <location>
        <begin position="256"/>
        <end position="283"/>
    </location>
</feature>
<gene>
    <name evidence="3" type="ORF">DB31_4496</name>
</gene>
<feature type="region of interest" description="Disordered" evidence="2">
    <location>
        <begin position="1"/>
        <end position="23"/>
    </location>
</feature>
<evidence type="ECO:0000256" key="1">
    <source>
        <dbReference type="SAM" id="Coils"/>
    </source>
</evidence>
<name>A0A085W048_9BACT</name>
<dbReference type="Proteomes" id="UP000028725">
    <property type="component" value="Unassembled WGS sequence"/>
</dbReference>
<keyword evidence="1" id="KW-0175">Coiled coil</keyword>
<keyword evidence="4" id="KW-1185">Reference proteome</keyword>
<accession>A0A085W048</accession>
<dbReference type="OrthoDB" id="9429719at2"/>
<feature type="compositionally biased region" description="Basic and acidic residues" evidence="2">
    <location>
        <begin position="404"/>
        <end position="419"/>
    </location>
</feature>